<name>A0A836MR84_9NEIS</name>
<keyword evidence="2" id="KW-1185">Reference proteome</keyword>
<proteinExistence type="predicted"/>
<protein>
    <submittedName>
        <fullName evidence="1">Uncharacterized protein</fullName>
    </submittedName>
</protein>
<comment type="caution">
    <text evidence="1">The sequence shown here is derived from an EMBL/GenBank/DDBJ whole genome shotgun (WGS) entry which is preliminary data.</text>
</comment>
<reference evidence="1 2" key="1">
    <citation type="submission" date="2014-03" db="EMBL/GenBank/DDBJ databases">
        <title>The genomes of two eusocial bee gut symbionts.</title>
        <authorList>
            <person name="Kwong W.K."/>
            <person name="Engel P."/>
            <person name="Koch H."/>
            <person name="Moran N.A."/>
        </authorList>
    </citation>
    <scope>NUCLEOTIDE SEQUENCE [LARGE SCALE GENOMIC DNA]</scope>
    <source>
        <strain evidence="2">wkB29</strain>
    </source>
</reference>
<evidence type="ECO:0000313" key="2">
    <source>
        <dbReference type="Proteomes" id="UP000027170"/>
    </source>
</evidence>
<dbReference type="EMBL" id="JFZV01000006">
    <property type="protein sequence ID" value="KDN14667.1"/>
    <property type="molecule type" value="Genomic_DNA"/>
</dbReference>
<evidence type="ECO:0000313" key="1">
    <source>
        <dbReference type="EMBL" id="KDN14667.1"/>
    </source>
</evidence>
<dbReference type="AlphaFoldDB" id="A0A836MR84"/>
<sequence length="49" mass="5260">MPLVAILKADYDCSVFNRGKGGAAGSVNYLMGRDRCREGAKLLRGNADE</sequence>
<accession>A0A836MR84</accession>
<dbReference type="Proteomes" id="UP000027170">
    <property type="component" value="Unassembled WGS sequence"/>
</dbReference>
<gene>
    <name evidence="1" type="ORF">SALWKB29_1457</name>
</gene>
<organism evidence="1 2">
    <name type="scientific">Snodgrassella communis</name>
    <dbReference type="NCBI Taxonomy" id="2946699"/>
    <lineage>
        <taxon>Bacteria</taxon>
        <taxon>Pseudomonadati</taxon>
        <taxon>Pseudomonadota</taxon>
        <taxon>Betaproteobacteria</taxon>
        <taxon>Neisseriales</taxon>
        <taxon>Neisseriaceae</taxon>
        <taxon>Snodgrassella</taxon>
    </lineage>
</organism>